<organism evidence="1 2">
    <name type="scientific">Trichococcus patagoniensis</name>
    <dbReference type="NCBI Taxonomy" id="382641"/>
    <lineage>
        <taxon>Bacteria</taxon>
        <taxon>Bacillati</taxon>
        <taxon>Bacillota</taxon>
        <taxon>Bacilli</taxon>
        <taxon>Lactobacillales</taxon>
        <taxon>Carnobacteriaceae</taxon>
        <taxon>Trichococcus</taxon>
    </lineage>
</organism>
<name>A0A2T5IDU8_9LACT</name>
<gene>
    <name evidence="1" type="ORF">C8U37_11922</name>
</gene>
<evidence type="ECO:0000313" key="2">
    <source>
        <dbReference type="Proteomes" id="UP000244161"/>
    </source>
</evidence>
<dbReference type="EMBL" id="QAOM01000019">
    <property type="protein sequence ID" value="PTQ81996.1"/>
    <property type="molecule type" value="Genomic_DNA"/>
</dbReference>
<sequence>MVARICTIRCIGIYALGVLQQTKVVRQDQIGHEEQGSKHKLVLVRFMATKYYVTVS</sequence>
<dbReference type="Proteomes" id="UP000244161">
    <property type="component" value="Unassembled WGS sequence"/>
</dbReference>
<reference evidence="1 2" key="1">
    <citation type="submission" date="2018-04" db="EMBL/GenBank/DDBJ databases">
        <title>Genomic Encyclopedia of Archaeal and Bacterial Type Strains, Phase II (KMG-II): from individual species to whole genera.</title>
        <authorList>
            <person name="Goeker M."/>
        </authorList>
    </citation>
    <scope>NUCLEOTIDE SEQUENCE [LARGE SCALE GENOMIC DNA]</scope>
    <source>
        <strain evidence="1 2">DSM 18806</strain>
    </source>
</reference>
<comment type="caution">
    <text evidence="1">The sequence shown here is derived from an EMBL/GenBank/DDBJ whole genome shotgun (WGS) entry which is preliminary data.</text>
</comment>
<keyword evidence="2" id="KW-1185">Reference proteome</keyword>
<evidence type="ECO:0000313" key="1">
    <source>
        <dbReference type="EMBL" id="PTQ81996.1"/>
    </source>
</evidence>
<accession>A0A2T5IDU8</accession>
<dbReference type="AlphaFoldDB" id="A0A2T5IDU8"/>
<protein>
    <submittedName>
        <fullName evidence="1">Uncharacterized protein</fullName>
    </submittedName>
</protein>
<proteinExistence type="predicted"/>